<feature type="transmembrane region" description="Helical" evidence="5">
    <location>
        <begin position="12"/>
        <end position="35"/>
    </location>
</feature>
<feature type="transmembrane region" description="Helical" evidence="5">
    <location>
        <begin position="55"/>
        <end position="73"/>
    </location>
</feature>
<keyword evidence="3 5" id="KW-1133">Transmembrane helix</keyword>
<dbReference type="SUPFAM" id="SSF103481">
    <property type="entry name" value="Multidrug resistance efflux transporter EmrE"/>
    <property type="match status" value="1"/>
</dbReference>
<feature type="transmembrane region" description="Helical" evidence="5">
    <location>
        <begin position="93"/>
        <end position="111"/>
    </location>
</feature>
<dbReference type="AlphaFoldDB" id="F2UL18"/>
<evidence type="ECO:0000313" key="8">
    <source>
        <dbReference type="Proteomes" id="UP000007799"/>
    </source>
</evidence>
<sequence length="272" mass="29522">MTKRKSASGPAAAAAVAGNVGGLAVSLAIVVVWYAASFFTDAFNKQIQQAKRLPVTVTFVQFLSGGLWSSVILRGAKLRPFIPLRKDQAKPLLPIALCWYIGFLTTNLSLGRTAVSFTHAIKATEPVFLVVIATFFFHQTFSNQVWVSLIPICLGIVLVALTELDFSTLGLVSAVTANCCFVLRSIFAKRILQSKLVDNFNLFYYISWAAAILTAPLVVFMEGAQLVEGVRTGELVPLLGLIVMNGTLHYVYNQASMLLLARVPALTHSIGR</sequence>
<feature type="transmembrane region" description="Helical" evidence="5">
    <location>
        <begin position="199"/>
        <end position="220"/>
    </location>
</feature>
<evidence type="ECO:0000256" key="5">
    <source>
        <dbReference type="SAM" id="Phobius"/>
    </source>
</evidence>
<comment type="subcellular location">
    <subcellularLocation>
        <location evidence="1">Membrane</location>
        <topology evidence="1">Multi-pass membrane protein</topology>
    </subcellularLocation>
</comment>
<keyword evidence="4 5" id="KW-0472">Membrane</keyword>
<feature type="domain" description="Sugar phosphate transporter" evidence="6">
    <location>
        <begin position="28"/>
        <end position="271"/>
    </location>
</feature>
<organism evidence="8">
    <name type="scientific">Salpingoeca rosetta (strain ATCC 50818 / BSB-021)</name>
    <dbReference type="NCBI Taxonomy" id="946362"/>
    <lineage>
        <taxon>Eukaryota</taxon>
        <taxon>Choanoflagellata</taxon>
        <taxon>Craspedida</taxon>
        <taxon>Salpingoecidae</taxon>
        <taxon>Salpingoeca</taxon>
    </lineage>
</organism>
<evidence type="ECO:0000256" key="4">
    <source>
        <dbReference type="ARBA" id="ARBA00023136"/>
    </source>
</evidence>
<dbReference type="GO" id="GO:0016020">
    <property type="term" value="C:membrane"/>
    <property type="evidence" value="ECO:0007669"/>
    <property type="project" value="UniProtKB-SubCell"/>
</dbReference>
<feature type="transmembrane region" description="Helical" evidence="5">
    <location>
        <begin position="168"/>
        <end position="187"/>
    </location>
</feature>
<reference evidence="7" key="1">
    <citation type="submission" date="2009-08" db="EMBL/GenBank/DDBJ databases">
        <title>Annotation of Salpingoeca rosetta.</title>
        <authorList>
            <consortium name="The Broad Institute Genome Sequencing Platform"/>
            <person name="Russ C."/>
            <person name="Cuomo C."/>
            <person name="Burger G."/>
            <person name="Gray M.W."/>
            <person name="Holland P.W.H."/>
            <person name="King N."/>
            <person name="Lang F.B.F."/>
            <person name="Roger A.J."/>
            <person name="Ruiz-Trillo I."/>
            <person name="Young S.K."/>
            <person name="Zeng Q."/>
            <person name="Gargeya S."/>
            <person name="Alvarado L."/>
            <person name="Berlin A."/>
            <person name="Chapman S.B."/>
            <person name="Chen Z."/>
            <person name="Freedman E."/>
            <person name="Gellesch M."/>
            <person name="Goldberg J."/>
            <person name="Griggs A."/>
            <person name="Gujja S."/>
            <person name="Heilman E."/>
            <person name="Heiman D."/>
            <person name="Howarth C."/>
            <person name="Mehta T."/>
            <person name="Neiman D."/>
            <person name="Pearson M."/>
            <person name="Roberts A."/>
            <person name="Saif S."/>
            <person name="Shea T."/>
            <person name="Shenoy N."/>
            <person name="Sisk P."/>
            <person name="Stolte C."/>
            <person name="Sykes S."/>
            <person name="White J."/>
            <person name="Yandava C."/>
            <person name="Haas B."/>
            <person name="Nusbaum C."/>
            <person name="Birren B."/>
        </authorList>
    </citation>
    <scope>NUCLEOTIDE SEQUENCE [LARGE SCALE GENOMIC DNA]</scope>
    <source>
        <strain evidence="7">ATCC 50818</strain>
    </source>
</reference>
<dbReference type="RefSeq" id="XP_004990293.1">
    <property type="nucleotide sequence ID" value="XM_004990236.1"/>
</dbReference>
<dbReference type="EMBL" id="GL832979">
    <property type="protein sequence ID" value="EGD77817.1"/>
    <property type="molecule type" value="Genomic_DNA"/>
</dbReference>
<dbReference type="OrthoDB" id="6418713at2759"/>
<evidence type="ECO:0000259" key="6">
    <source>
        <dbReference type="Pfam" id="PF03151"/>
    </source>
</evidence>
<dbReference type="OMA" id="MFATWYL"/>
<dbReference type="InterPro" id="IPR050186">
    <property type="entry name" value="TPT_transporter"/>
</dbReference>
<dbReference type="GeneID" id="16070846"/>
<feature type="transmembrane region" description="Helical" evidence="5">
    <location>
        <begin position="117"/>
        <end position="138"/>
    </location>
</feature>
<dbReference type="KEGG" id="sre:PTSG_08907"/>
<dbReference type="InterPro" id="IPR004853">
    <property type="entry name" value="Sugar_P_trans_dom"/>
</dbReference>
<gene>
    <name evidence="7" type="ORF">PTSG_08907</name>
</gene>
<evidence type="ECO:0000313" key="7">
    <source>
        <dbReference type="EMBL" id="EGD77817.1"/>
    </source>
</evidence>
<accession>F2UL18</accession>
<dbReference type="InterPro" id="IPR037185">
    <property type="entry name" value="EmrE-like"/>
</dbReference>
<dbReference type="Pfam" id="PF03151">
    <property type="entry name" value="TPT"/>
    <property type="match status" value="1"/>
</dbReference>
<name>F2UL18_SALR5</name>
<protein>
    <recommendedName>
        <fullName evidence="6">Sugar phosphate transporter domain-containing protein</fullName>
    </recommendedName>
</protein>
<proteinExistence type="predicted"/>
<dbReference type="InParanoid" id="F2UL18"/>
<evidence type="ECO:0000256" key="2">
    <source>
        <dbReference type="ARBA" id="ARBA00022692"/>
    </source>
</evidence>
<keyword evidence="8" id="KW-1185">Reference proteome</keyword>
<keyword evidence="2 5" id="KW-0812">Transmembrane</keyword>
<dbReference type="PANTHER" id="PTHR11132">
    <property type="entry name" value="SOLUTE CARRIER FAMILY 35"/>
    <property type="match status" value="1"/>
</dbReference>
<evidence type="ECO:0000256" key="3">
    <source>
        <dbReference type="ARBA" id="ARBA00022989"/>
    </source>
</evidence>
<dbReference type="Proteomes" id="UP000007799">
    <property type="component" value="Unassembled WGS sequence"/>
</dbReference>
<feature type="transmembrane region" description="Helical" evidence="5">
    <location>
        <begin position="145"/>
        <end position="162"/>
    </location>
</feature>
<evidence type="ECO:0000256" key="1">
    <source>
        <dbReference type="ARBA" id="ARBA00004141"/>
    </source>
</evidence>
<feature type="transmembrane region" description="Helical" evidence="5">
    <location>
        <begin position="235"/>
        <end position="252"/>
    </location>
</feature>
<dbReference type="eggNOG" id="KOG1441">
    <property type="taxonomic scope" value="Eukaryota"/>
</dbReference>